<gene>
    <name evidence="2" type="ORF">QE152_g35217</name>
</gene>
<comment type="caution">
    <text evidence="2">The sequence shown here is derived from an EMBL/GenBank/DDBJ whole genome shotgun (WGS) entry which is preliminary data.</text>
</comment>
<organism evidence="2 3">
    <name type="scientific">Popillia japonica</name>
    <name type="common">Japanese beetle</name>
    <dbReference type="NCBI Taxonomy" id="7064"/>
    <lineage>
        <taxon>Eukaryota</taxon>
        <taxon>Metazoa</taxon>
        <taxon>Ecdysozoa</taxon>
        <taxon>Arthropoda</taxon>
        <taxon>Hexapoda</taxon>
        <taxon>Insecta</taxon>
        <taxon>Pterygota</taxon>
        <taxon>Neoptera</taxon>
        <taxon>Endopterygota</taxon>
        <taxon>Coleoptera</taxon>
        <taxon>Polyphaga</taxon>
        <taxon>Scarabaeiformia</taxon>
        <taxon>Scarabaeidae</taxon>
        <taxon>Rutelinae</taxon>
        <taxon>Popillia</taxon>
    </lineage>
</organism>
<protein>
    <submittedName>
        <fullName evidence="2">Transposase IS4</fullName>
    </submittedName>
</protein>
<feature type="domain" description="PiggyBac transposable element-derived protein" evidence="1">
    <location>
        <begin position="23"/>
        <end position="116"/>
    </location>
</feature>
<dbReference type="EMBL" id="JASPKY010000587">
    <property type="protein sequence ID" value="KAK9688557.1"/>
    <property type="molecule type" value="Genomic_DNA"/>
</dbReference>
<proteinExistence type="predicted"/>
<accession>A0AAW1IG49</accession>
<dbReference type="AlphaFoldDB" id="A0AAW1IG49"/>
<reference evidence="2 3" key="1">
    <citation type="journal article" date="2024" name="BMC Genomics">
        <title>De novo assembly and annotation of Popillia japonica's genome with initial clues to its potential as an invasive pest.</title>
        <authorList>
            <person name="Cucini C."/>
            <person name="Boschi S."/>
            <person name="Funari R."/>
            <person name="Cardaioli E."/>
            <person name="Iannotti N."/>
            <person name="Marturano G."/>
            <person name="Paoli F."/>
            <person name="Bruttini M."/>
            <person name="Carapelli A."/>
            <person name="Frati F."/>
            <person name="Nardi F."/>
        </authorList>
    </citation>
    <scope>NUCLEOTIDE SEQUENCE [LARGE SCALE GENOMIC DNA]</scope>
    <source>
        <strain evidence="2">DMR45628</strain>
    </source>
</reference>
<evidence type="ECO:0000259" key="1">
    <source>
        <dbReference type="Pfam" id="PF13843"/>
    </source>
</evidence>
<keyword evidence="3" id="KW-1185">Reference proteome</keyword>
<evidence type="ECO:0000313" key="3">
    <source>
        <dbReference type="Proteomes" id="UP001458880"/>
    </source>
</evidence>
<dbReference type="InterPro" id="IPR029526">
    <property type="entry name" value="PGBD"/>
</dbReference>
<dbReference type="Proteomes" id="UP001458880">
    <property type="component" value="Unassembled WGS sequence"/>
</dbReference>
<name>A0AAW1IG49_POPJA</name>
<dbReference type="Pfam" id="PF13843">
    <property type="entry name" value="DDE_Tnp_1_7"/>
    <property type="match status" value="1"/>
</dbReference>
<evidence type="ECO:0000313" key="2">
    <source>
        <dbReference type="EMBL" id="KAK9688557.1"/>
    </source>
</evidence>
<sequence>MRNTPFTGSEKIEVPFDTLNALPIDYYNLFISDEVIELLINETSKNATQYLPLNQIKRSSRMKELLINETSKNATQYLPLNQIKRSSRMKDWKDTTCPEMRTVLGIRLWMGCVRMP</sequence>